<protein>
    <submittedName>
        <fullName evidence="2">Ser/Thr protein phosphatase family protein</fullName>
    </submittedName>
</protein>
<reference evidence="2 3" key="1">
    <citation type="submission" date="2024-04" db="EMBL/GenBank/DDBJ databases">
        <title>Phyllosticta paracitricarpa is synonymous to the EU quarantine fungus P. citricarpa based on phylogenomic analyses.</title>
        <authorList>
            <consortium name="Lawrence Berkeley National Laboratory"/>
            <person name="Van Ingen-Buijs V.A."/>
            <person name="Van Westerhoven A.C."/>
            <person name="Haridas S."/>
            <person name="Skiadas P."/>
            <person name="Martin F."/>
            <person name="Groenewald J.Z."/>
            <person name="Crous P.W."/>
            <person name="Seidl M.F."/>
        </authorList>
    </citation>
    <scope>NUCLEOTIDE SEQUENCE [LARGE SCALE GENOMIC DNA]</scope>
    <source>
        <strain evidence="2 3">CBS 122670</strain>
    </source>
</reference>
<evidence type="ECO:0000259" key="1">
    <source>
        <dbReference type="Pfam" id="PF00149"/>
    </source>
</evidence>
<dbReference type="PANTHER" id="PTHR12905">
    <property type="entry name" value="METALLOPHOSPHOESTERASE"/>
    <property type="match status" value="1"/>
</dbReference>
<feature type="domain" description="Calcineurin-like phosphoesterase" evidence="1">
    <location>
        <begin position="65"/>
        <end position="317"/>
    </location>
</feature>
<dbReference type="Proteomes" id="UP001365128">
    <property type="component" value="Unassembled WGS sequence"/>
</dbReference>
<sequence length="400" mass="43939">MITSIQQSLRRGSKLFSLRQLRSNLGERSSRATDNSNTASTVTRVTQTYTTMAAPCKPQGTIKTRILIISDTHSAPLQPSTGAAAAGDHNSYARAFQSPLPAADVLLHCGDLTMIGHLDEYRGALDMLGAVDAPLKLVIAGNHDISLDGQFYHGLSKGVDKSNGKRMHRDDFDEKMPDQAAEMWKGELARKAGVTYLEEGLHEFELGNGARLKIYSSPYQPEFYNWAFAYDHHEDRFNPPNLPPTPLPPNSKPYKNIAVTPVPELPAARSIDVFMTHGPPLRRLDRTATGLDVGCPHLLRAAERARPRLYCFGHIHEGWGAERVCWSGEEKDAGVKEVERVQVDDAEAVKRHAALADVSSEGGRPLRAGEETLMVNASIMDLGYSPSNAPWLVELDLPKA</sequence>
<dbReference type="Pfam" id="PF00149">
    <property type="entry name" value="Metallophos"/>
    <property type="match status" value="1"/>
</dbReference>
<organism evidence="2 3">
    <name type="scientific">Phyllosticta citricarpa</name>
    <dbReference type="NCBI Taxonomy" id="55181"/>
    <lineage>
        <taxon>Eukaryota</taxon>
        <taxon>Fungi</taxon>
        <taxon>Dikarya</taxon>
        <taxon>Ascomycota</taxon>
        <taxon>Pezizomycotina</taxon>
        <taxon>Dothideomycetes</taxon>
        <taxon>Dothideomycetes incertae sedis</taxon>
        <taxon>Botryosphaeriales</taxon>
        <taxon>Phyllostictaceae</taxon>
        <taxon>Phyllosticta</taxon>
    </lineage>
</organism>
<evidence type="ECO:0000313" key="3">
    <source>
        <dbReference type="Proteomes" id="UP001365128"/>
    </source>
</evidence>
<gene>
    <name evidence="2" type="ORF">IWX46DRAFT_285992</name>
</gene>
<dbReference type="CDD" id="cd07379">
    <property type="entry name" value="MPP_239FB"/>
    <property type="match status" value="1"/>
</dbReference>
<proteinExistence type="predicted"/>
<accession>A0ABR1MM62</accession>
<dbReference type="Gene3D" id="3.60.21.10">
    <property type="match status" value="1"/>
</dbReference>
<dbReference type="InterPro" id="IPR029052">
    <property type="entry name" value="Metallo-depent_PP-like"/>
</dbReference>
<dbReference type="SUPFAM" id="SSF56300">
    <property type="entry name" value="Metallo-dependent phosphatases"/>
    <property type="match status" value="1"/>
</dbReference>
<dbReference type="EMBL" id="JBBPDW010000004">
    <property type="protein sequence ID" value="KAK7553500.1"/>
    <property type="molecule type" value="Genomic_DNA"/>
</dbReference>
<keyword evidence="3" id="KW-1185">Reference proteome</keyword>
<evidence type="ECO:0000313" key="2">
    <source>
        <dbReference type="EMBL" id="KAK7553500.1"/>
    </source>
</evidence>
<name>A0ABR1MM62_9PEZI</name>
<dbReference type="PANTHER" id="PTHR12905:SF0">
    <property type="entry name" value="CALCINEURIN-LIKE PHOSPHOESTERASE DOMAIN-CONTAINING PROTEIN"/>
    <property type="match status" value="1"/>
</dbReference>
<dbReference type="InterPro" id="IPR051693">
    <property type="entry name" value="UPF0046_metallophosphoest"/>
</dbReference>
<dbReference type="InterPro" id="IPR004843">
    <property type="entry name" value="Calcineurin-like_PHP"/>
</dbReference>
<comment type="caution">
    <text evidence="2">The sequence shown here is derived from an EMBL/GenBank/DDBJ whole genome shotgun (WGS) entry which is preliminary data.</text>
</comment>